<evidence type="ECO:0000313" key="2">
    <source>
        <dbReference type="Proteomes" id="UP000245539"/>
    </source>
</evidence>
<protein>
    <submittedName>
        <fullName evidence="1">DUF484 domain-containing protein</fullName>
    </submittedName>
</protein>
<dbReference type="PANTHER" id="PTHR38765">
    <property type="entry name" value="DUF484 DOMAIN-CONTAINING PROTEIN"/>
    <property type="match status" value="1"/>
</dbReference>
<dbReference type="Pfam" id="PF04340">
    <property type="entry name" value="DUF484"/>
    <property type="match status" value="1"/>
</dbReference>
<dbReference type="InterPro" id="IPR007435">
    <property type="entry name" value="DUF484"/>
</dbReference>
<dbReference type="EMBL" id="QGKM01000074">
    <property type="protein sequence ID" value="PWQ92899.1"/>
    <property type="molecule type" value="Genomic_DNA"/>
</dbReference>
<proteinExistence type="predicted"/>
<dbReference type="InterPro" id="IPR029016">
    <property type="entry name" value="GAF-like_dom_sf"/>
</dbReference>
<dbReference type="Gene3D" id="3.30.450.40">
    <property type="match status" value="1"/>
</dbReference>
<dbReference type="RefSeq" id="WP_109839219.1">
    <property type="nucleotide sequence ID" value="NZ_QGKM01000074.1"/>
</dbReference>
<organism evidence="1 2">
    <name type="scientific">Leucothrix pacifica</name>
    <dbReference type="NCBI Taxonomy" id="1247513"/>
    <lineage>
        <taxon>Bacteria</taxon>
        <taxon>Pseudomonadati</taxon>
        <taxon>Pseudomonadota</taxon>
        <taxon>Gammaproteobacteria</taxon>
        <taxon>Thiotrichales</taxon>
        <taxon>Thiotrichaceae</taxon>
        <taxon>Leucothrix</taxon>
    </lineage>
</organism>
<dbReference type="OrthoDB" id="8525200at2"/>
<accession>A0A317C3P5</accession>
<evidence type="ECO:0000313" key="1">
    <source>
        <dbReference type="EMBL" id="PWQ92899.1"/>
    </source>
</evidence>
<gene>
    <name evidence="1" type="ORF">DKW60_18860</name>
</gene>
<dbReference type="Proteomes" id="UP000245539">
    <property type="component" value="Unassembled WGS sequence"/>
</dbReference>
<comment type="caution">
    <text evidence="1">The sequence shown here is derived from an EMBL/GenBank/DDBJ whole genome shotgun (WGS) entry which is preliminary data.</text>
</comment>
<dbReference type="PANTHER" id="PTHR38765:SF1">
    <property type="entry name" value="DUF484 DOMAIN-CONTAINING PROTEIN"/>
    <property type="match status" value="1"/>
</dbReference>
<sequence>MSTSVQSTPAATLDESTVIEFLSANPDFLINHSELLEVLEVSQGVKGATSLLERQVSVLRDKNKRIESQLEGLISAARSNEQIMKRLQHLTLELLRADSLDMLLSTCQDVLRNDFNADFVSFRLFHDKPGTDMPGLHFVRSNHAMMIAMRSLLDDIQPVCGPCPEEQLNFLFRENGSRIQSVALIPLQCNHSIGLLALGSLEAERFHSGVGTVFLSHLGELIATAIAQHLEH</sequence>
<name>A0A317C3P5_9GAMM</name>
<dbReference type="SUPFAM" id="SSF55781">
    <property type="entry name" value="GAF domain-like"/>
    <property type="match status" value="1"/>
</dbReference>
<reference evidence="1 2" key="1">
    <citation type="submission" date="2018-05" db="EMBL/GenBank/DDBJ databases">
        <title>Leucothrix arctica sp. nov., isolated from Arctic seawater.</title>
        <authorList>
            <person name="Choi A."/>
            <person name="Baek K."/>
        </authorList>
    </citation>
    <scope>NUCLEOTIDE SEQUENCE [LARGE SCALE GENOMIC DNA]</scope>
    <source>
        <strain evidence="1 2">JCM 18388</strain>
    </source>
</reference>
<dbReference type="AlphaFoldDB" id="A0A317C3P5"/>
<keyword evidence="2" id="KW-1185">Reference proteome</keyword>